<feature type="compositionally biased region" description="Gly residues" evidence="7">
    <location>
        <begin position="352"/>
        <end position="361"/>
    </location>
</feature>
<dbReference type="InterPro" id="IPR035979">
    <property type="entry name" value="RBD_domain_sf"/>
</dbReference>
<keyword evidence="9" id="KW-1185">Reference proteome</keyword>
<evidence type="ECO:0000256" key="6">
    <source>
        <dbReference type="PROSITE-ProRule" id="PRU00176"/>
    </source>
</evidence>
<keyword evidence="3 6" id="KW-0694">RNA-binding</keyword>
<feature type="domain" description="RRM" evidence="8">
    <location>
        <begin position="520"/>
        <end position="598"/>
    </location>
</feature>
<name>A0ABM1DT06_PRICU</name>
<dbReference type="CDD" id="cd12631">
    <property type="entry name" value="RRM1_CELF1_2_Bruno"/>
    <property type="match status" value="1"/>
</dbReference>
<evidence type="ECO:0000256" key="3">
    <source>
        <dbReference type="ARBA" id="ARBA00022884"/>
    </source>
</evidence>
<evidence type="ECO:0000313" key="9">
    <source>
        <dbReference type="Proteomes" id="UP000695022"/>
    </source>
</evidence>
<evidence type="ECO:0000256" key="4">
    <source>
        <dbReference type="ARBA" id="ARBA00037469"/>
    </source>
</evidence>
<dbReference type="GeneID" id="106805831"/>
<evidence type="ECO:0000259" key="8">
    <source>
        <dbReference type="PROSITE" id="PS50102"/>
    </source>
</evidence>
<dbReference type="SUPFAM" id="SSF54928">
    <property type="entry name" value="RNA-binding domain, RBD"/>
    <property type="match status" value="2"/>
</dbReference>
<dbReference type="PRINTS" id="PR00961">
    <property type="entry name" value="HUDSXLRNA"/>
</dbReference>
<evidence type="ECO:0000313" key="10">
    <source>
        <dbReference type="RefSeq" id="XP_014663077.1"/>
    </source>
</evidence>
<dbReference type="SMART" id="SM00360">
    <property type="entry name" value="RRM"/>
    <property type="match status" value="3"/>
</dbReference>
<reference evidence="10" key="1">
    <citation type="submission" date="2025-08" db="UniProtKB">
        <authorList>
            <consortium name="RefSeq"/>
        </authorList>
    </citation>
    <scope>IDENTIFICATION</scope>
</reference>
<dbReference type="Proteomes" id="UP000695022">
    <property type="component" value="Unplaced"/>
</dbReference>
<dbReference type="InterPro" id="IPR000504">
    <property type="entry name" value="RRM_dom"/>
</dbReference>
<dbReference type="InterPro" id="IPR002343">
    <property type="entry name" value="Hud_Sxl_RNA"/>
</dbReference>
<dbReference type="PANTHER" id="PTHR24012">
    <property type="entry name" value="RNA BINDING PROTEIN"/>
    <property type="match status" value="1"/>
</dbReference>
<accession>A0ABM1DT06</accession>
<evidence type="ECO:0000256" key="7">
    <source>
        <dbReference type="SAM" id="MobiDB-lite"/>
    </source>
</evidence>
<dbReference type="InterPro" id="IPR034196">
    <property type="entry name" value="CELF1/2_RRM1"/>
</dbReference>
<dbReference type="InterPro" id="IPR012677">
    <property type="entry name" value="Nucleotide-bd_a/b_plait_sf"/>
</dbReference>
<proteinExistence type="inferred from homology"/>
<protein>
    <recommendedName>
        <fullName evidence="5">Protein alan shepard</fullName>
    </recommendedName>
</protein>
<sequence length="605" mass="64121">MEWTSQSWYRPDLEVAMNSPKPDSPDPDSIKMFVGQIPRTMDEKDLKQLFEEYGPVFQLNVLRDKTTNQSKGCCFVTFYTRKAALDAQNALHNIKTMAGMHHPIQMKPADHNESKTGIEYRKLFVGMVSKKLTENDVRLMFAPYGTIEECTVLRGPDGISKGCAFVTYATRQMALNCIKSMHHSQTMEGCSSPIVVKFADTLKEKEQKKLQQQMQSSGMWGIQNLAGVGAMTPQQYIALLQQASAVSNLGNTMSSQGLSGGGASGGLNVGNLGMQQLAVQLAALTGGSNTAGFQGLAGLSQQQQSSSGNQQDLGNLSSLQSLAALMAASNQGVSSLNVQQLAALAAMTQGQSSGGATGGGSNTNLGLSSGMNQQSMWQGGQEAGVATSGSSSQQDQWRDGMQGSMSSSTAQSGAGGGGMGYTGSQLANLASLANLGQTSSNQSHLGTSNGSGSDTLTQAYSGMQQYTAGFPNFTQPGVQQQIITAAGKQTEGETKSYLSSVYSATPAPGAVASRLRPEGANLFIYHLPQEFSDQDLCQTFLPFGNVVSAKVFIDKQTNLSKCFGFVSYDNAISATAAIQAMNGFQIGMKRLKVQLKRSKETGKPY</sequence>
<evidence type="ECO:0000256" key="2">
    <source>
        <dbReference type="ARBA" id="ARBA00022737"/>
    </source>
</evidence>
<organism evidence="9 10">
    <name type="scientific">Priapulus caudatus</name>
    <name type="common">Priapulid worm</name>
    <dbReference type="NCBI Taxonomy" id="37621"/>
    <lineage>
        <taxon>Eukaryota</taxon>
        <taxon>Metazoa</taxon>
        <taxon>Ecdysozoa</taxon>
        <taxon>Scalidophora</taxon>
        <taxon>Priapulida</taxon>
        <taxon>Priapulimorpha</taxon>
        <taxon>Priapulimorphida</taxon>
        <taxon>Priapulidae</taxon>
        <taxon>Priapulus</taxon>
    </lineage>
</organism>
<feature type="domain" description="RRM" evidence="8">
    <location>
        <begin position="121"/>
        <end position="201"/>
    </location>
</feature>
<comment type="similarity">
    <text evidence="1">Belongs to the CELF/BRUNOL family.</text>
</comment>
<evidence type="ECO:0000256" key="5">
    <source>
        <dbReference type="ARBA" id="ARBA00039536"/>
    </source>
</evidence>
<gene>
    <name evidence="10" type="primary">LOC106805831</name>
</gene>
<comment type="function">
    <text evidence="4">Has a role in the perception of gravity.</text>
</comment>
<feature type="compositionally biased region" description="Low complexity" evidence="7">
    <location>
        <begin position="400"/>
        <end position="412"/>
    </location>
</feature>
<dbReference type="Gene3D" id="3.30.70.330">
    <property type="match status" value="3"/>
</dbReference>
<dbReference type="RefSeq" id="XP_014663077.1">
    <property type="nucleotide sequence ID" value="XM_014807591.1"/>
</dbReference>
<feature type="region of interest" description="Disordered" evidence="7">
    <location>
        <begin position="350"/>
        <end position="419"/>
    </location>
</feature>
<dbReference type="PROSITE" id="PS50102">
    <property type="entry name" value="RRM"/>
    <property type="match status" value="3"/>
</dbReference>
<keyword evidence="2" id="KW-0677">Repeat</keyword>
<dbReference type="Pfam" id="PF00076">
    <property type="entry name" value="RRM_1"/>
    <property type="match status" value="3"/>
</dbReference>
<feature type="domain" description="RRM" evidence="8">
    <location>
        <begin position="30"/>
        <end position="111"/>
    </location>
</feature>
<evidence type="ECO:0000256" key="1">
    <source>
        <dbReference type="ARBA" id="ARBA00009621"/>
    </source>
</evidence>